<organism evidence="1 2">
    <name type="scientific">Natronincola peptidivorans</name>
    <dbReference type="NCBI Taxonomy" id="426128"/>
    <lineage>
        <taxon>Bacteria</taxon>
        <taxon>Bacillati</taxon>
        <taxon>Bacillota</taxon>
        <taxon>Clostridia</taxon>
        <taxon>Peptostreptococcales</taxon>
        <taxon>Natronincolaceae</taxon>
        <taxon>Natronincola</taxon>
    </lineage>
</organism>
<evidence type="ECO:0000313" key="2">
    <source>
        <dbReference type="Proteomes" id="UP000199568"/>
    </source>
</evidence>
<dbReference type="AlphaFoldDB" id="A0A1I0FEU3"/>
<dbReference type="RefSeq" id="WP_090445294.1">
    <property type="nucleotide sequence ID" value="NZ_FOHU01000014.1"/>
</dbReference>
<dbReference type="STRING" id="426128.SAMN05660297_02783"/>
<gene>
    <name evidence="1" type="ORF">SAMN05660297_02783</name>
</gene>
<sequence>MSLQSKFSLTSEDKAILTESLKLFIANEIEDIPQQHKLDINKVAFNIIAILNNKDSNFTENQYLIMYNALDYFKDNVSDVNTSDININADSIRFNEIISRLMNTIDRCIG</sequence>
<evidence type="ECO:0000313" key="1">
    <source>
        <dbReference type="EMBL" id="SET56435.1"/>
    </source>
</evidence>
<accession>A0A1I0FEU3</accession>
<protein>
    <submittedName>
        <fullName evidence="1">Uncharacterized protein</fullName>
    </submittedName>
</protein>
<keyword evidence="2" id="KW-1185">Reference proteome</keyword>
<reference evidence="1 2" key="1">
    <citation type="submission" date="2016-10" db="EMBL/GenBank/DDBJ databases">
        <authorList>
            <person name="de Groot N.N."/>
        </authorList>
    </citation>
    <scope>NUCLEOTIDE SEQUENCE [LARGE SCALE GENOMIC DNA]</scope>
    <source>
        <strain evidence="1 2">DSM 18979</strain>
    </source>
</reference>
<dbReference type="EMBL" id="FOHU01000014">
    <property type="protein sequence ID" value="SET56435.1"/>
    <property type="molecule type" value="Genomic_DNA"/>
</dbReference>
<name>A0A1I0FEU3_9FIRM</name>
<dbReference type="Proteomes" id="UP000199568">
    <property type="component" value="Unassembled WGS sequence"/>
</dbReference>
<proteinExistence type="predicted"/>